<accession>A0A5N7C270</accession>
<name>A0A5N7C270_PETAA</name>
<sequence>MRLRQARQSDLAALALIQARAFVNDPVFAHFYPFRRHYPQDYYNSLLQALKLAFVTPGNVIMVALLEQKDLGFHDDKHYLGSKLAGFISCVRHGRPKDVDKWNPDDDAKCLERQLYEIETGATPNRAVSTGNIQDFYGRASLVLGSQSDWVESLMLAVLPEYQHLGVAKQLMLWEIAAAEEEGVDIFFEATEVSAPIYLRMGAKVLGTVELQQKKQRSEIHLDEVDLPACSVPVMRLHPSKVQWKL</sequence>
<dbReference type="Proteomes" id="UP000326877">
    <property type="component" value="Unassembled WGS sequence"/>
</dbReference>
<dbReference type="Pfam" id="PF00583">
    <property type="entry name" value="Acetyltransf_1"/>
    <property type="match status" value="1"/>
</dbReference>
<proteinExistence type="predicted"/>
<dbReference type="InterPro" id="IPR052523">
    <property type="entry name" value="Trichothecene_AcTrans"/>
</dbReference>
<reference evidence="2" key="1">
    <citation type="submission" date="2019-04" db="EMBL/GenBank/DDBJ databases">
        <title>Friends and foes A comparative genomics studyof 23 Aspergillus species from section Flavi.</title>
        <authorList>
            <consortium name="DOE Joint Genome Institute"/>
            <person name="Kjaerbolling I."/>
            <person name="Vesth T."/>
            <person name="Frisvad J.C."/>
            <person name="Nybo J.L."/>
            <person name="Theobald S."/>
            <person name="Kildgaard S."/>
            <person name="Isbrandt T."/>
            <person name="Kuo A."/>
            <person name="Sato A."/>
            <person name="Lyhne E.K."/>
            <person name="Kogle M.E."/>
            <person name="Wiebenga A."/>
            <person name="Kun R.S."/>
            <person name="Lubbers R.J."/>
            <person name="Makela M.R."/>
            <person name="Barry K."/>
            <person name="Chovatia M."/>
            <person name="Clum A."/>
            <person name="Daum C."/>
            <person name="Haridas S."/>
            <person name="He G."/>
            <person name="LaButti K."/>
            <person name="Lipzen A."/>
            <person name="Mondo S."/>
            <person name="Riley R."/>
            <person name="Salamov A."/>
            <person name="Simmons B.A."/>
            <person name="Magnuson J.K."/>
            <person name="Henrissat B."/>
            <person name="Mortensen U.H."/>
            <person name="Larsen T.O."/>
            <person name="Devries R.P."/>
            <person name="Grigoriev I.V."/>
            <person name="Machida M."/>
            <person name="Baker S.E."/>
            <person name="Andersen M.R."/>
        </authorList>
    </citation>
    <scope>NUCLEOTIDE SEQUENCE [LARGE SCALE GENOMIC DNA]</scope>
    <source>
        <strain evidence="2">IBT 14317</strain>
    </source>
</reference>
<dbReference type="CDD" id="cd04301">
    <property type="entry name" value="NAT_SF"/>
    <property type="match status" value="1"/>
</dbReference>
<dbReference type="SUPFAM" id="SSF55729">
    <property type="entry name" value="Acyl-CoA N-acyltransferases (Nat)"/>
    <property type="match status" value="1"/>
</dbReference>
<gene>
    <name evidence="2" type="ORF">BDV23DRAFT_185673</name>
</gene>
<evidence type="ECO:0000313" key="2">
    <source>
        <dbReference type="EMBL" id="KAE8388186.1"/>
    </source>
</evidence>
<feature type="domain" description="N-acetyltransferase" evidence="1">
    <location>
        <begin position="138"/>
        <end position="200"/>
    </location>
</feature>
<protein>
    <recommendedName>
        <fullName evidence="1">N-acetyltransferase domain-containing protein</fullName>
    </recommendedName>
</protein>
<dbReference type="EMBL" id="ML735282">
    <property type="protein sequence ID" value="KAE8388186.1"/>
    <property type="molecule type" value="Genomic_DNA"/>
</dbReference>
<dbReference type="Gene3D" id="3.40.630.30">
    <property type="match status" value="1"/>
</dbReference>
<dbReference type="AlphaFoldDB" id="A0A5N7C270"/>
<dbReference type="GO" id="GO:0016747">
    <property type="term" value="F:acyltransferase activity, transferring groups other than amino-acyl groups"/>
    <property type="evidence" value="ECO:0007669"/>
    <property type="project" value="InterPro"/>
</dbReference>
<organism evidence="2">
    <name type="scientific">Petromyces alliaceus</name>
    <name type="common">Aspergillus alliaceus</name>
    <dbReference type="NCBI Taxonomy" id="209559"/>
    <lineage>
        <taxon>Eukaryota</taxon>
        <taxon>Fungi</taxon>
        <taxon>Dikarya</taxon>
        <taxon>Ascomycota</taxon>
        <taxon>Pezizomycotina</taxon>
        <taxon>Eurotiomycetes</taxon>
        <taxon>Eurotiomycetidae</taxon>
        <taxon>Eurotiales</taxon>
        <taxon>Aspergillaceae</taxon>
        <taxon>Aspergillus</taxon>
        <taxon>Aspergillus subgen. Circumdati</taxon>
    </lineage>
</organism>
<dbReference type="InterPro" id="IPR000182">
    <property type="entry name" value="GNAT_dom"/>
</dbReference>
<dbReference type="PANTHER" id="PTHR42791:SF16">
    <property type="entry name" value="N-ACETYLTRANSFERASE DOMAIN-CONTAINING PROTEIN"/>
    <property type="match status" value="1"/>
</dbReference>
<dbReference type="PANTHER" id="PTHR42791">
    <property type="entry name" value="GNAT FAMILY ACETYLTRANSFERASE"/>
    <property type="match status" value="1"/>
</dbReference>
<dbReference type="OrthoDB" id="2832510at2759"/>
<evidence type="ECO:0000259" key="1">
    <source>
        <dbReference type="Pfam" id="PF00583"/>
    </source>
</evidence>
<dbReference type="InterPro" id="IPR016181">
    <property type="entry name" value="Acyl_CoA_acyltransferase"/>
</dbReference>